<dbReference type="GO" id="GO:0019005">
    <property type="term" value="C:SCF ubiquitin ligase complex"/>
    <property type="evidence" value="ECO:0007669"/>
    <property type="project" value="TreeGrafter"/>
</dbReference>
<dbReference type="PANTHER" id="PTHR12125">
    <property type="entry name" value="F-BOX ONLY PROTEIN 6-LIKE PROTEIN"/>
    <property type="match status" value="1"/>
</dbReference>
<accession>A0AAV5VBD0</accession>
<dbReference type="InterPro" id="IPR008979">
    <property type="entry name" value="Galactose-bd-like_sf"/>
</dbReference>
<dbReference type="SUPFAM" id="SSF49785">
    <property type="entry name" value="Galactose-binding domain-like"/>
    <property type="match status" value="1"/>
</dbReference>
<dbReference type="SMART" id="SM01198">
    <property type="entry name" value="FBA"/>
    <property type="match status" value="1"/>
</dbReference>
<feature type="non-terminal residue" evidence="3">
    <location>
        <position position="1"/>
    </location>
</feature>
<protein>
    <recommendedName>
        <fullName evidence="5">F-box domain-containing protein</fullName>
    </recommendedName>
</protein>
<feature type="domain" description="FBA" evidence="2">
    <location>
        <begin position="100"/>
        <end position="290"/>
    </location>
</feature>
<dbReference type="EMBL" id="BTSY01000002">
    <property type="protein sequence ID" value="GMT16026.1"/>
    <property type="molecule type" value="Genomic_DNA"/>
</dbReference>
<dbReference type="InterPro" id="IPR001810">
    <property type="entry name" value="F-box_dom"/>
</dbReference>
<dbReference type="SUPFAM" id="SSF81383">
    <property type="entry name" value="F-box domain"/>
    <property type="match status" value="1"/>
</dbReference>
<dbReference type="PROSITE" id="PS50181">
    <property type="entry name" value="FBOX"/>
    <property type="match status" value="1"/>
</dbReference>
<dbReference type="GO" id="GO:0006516">
    <property type="term" value="P:glycoprotein catabolic process"/>
    <property type="evidence" value="ECO:0007669"/>
    <property type="project" value="TreeGrafter"/>
</dbReference>
<evidence type="ECO:0000313" key="3">
    <source>
        <dbReference type="EMBL" id="GMT16026.1"/>
    </source>
</evidence>
<dbReference type="Gene3D" id="2.60.120.260">
    <property type="entry name" value="Galactose-binding domain-like"/>
    <property type="match status" value="1"/>
</dbReference>
<gene>
    <name evidence="3" type="ORF">PFISCL1PPCAC_7323</name>
</gene>
<evidence type="ECO:0000259" key="2">
    <source>
        <dbReference type="PROSITE" id="PS51114"/>
    </source>
</evidence>
<dbReference type="PANTHER" id="PTHR12125:SF5">
    <property type="entry name" value="F-BOX DOMAIN-CONTAINING PROTEIN"/>
    <property type="match status" value="1"/>
</dbReference>
<sequence length="445" mass="52757">KYPDVVIQEIAKRLDYSAINTMKLVHSRFNCALSDPLIWIQLCERDNRTLPSYEFRKGLAEHLQKDEHCLAQIDFEKIWARDPFRSNLVHADSIIMKEEVVEETSRLDDPSRDPFNKSPEQPYLISSISEVLRFEEPPIGCVTHPEVKNCKSTRKWMHIDRQLGIDLLKEGVPEWILDHVRPRIIISQFIALHRHRDPIVEMRARLIVEGELPTDEVPLVRRNRRVAWMADPLDLNGPIPLTQWRQVENVFEDYPMGVRQIGINATYSGAGFTNVQVRVELPEEFRWLTRNEFPDAYTDCCGIRLLRVKNRFISADGWFTERKSFTRVLQNWWRSAKLRMLFRFSNARYFKNARRTAFQWIVEDHNGLVAVRTLREPALYLSHKDGEVSHVDKCTTNELWMLIHSDRVQWTIRTKDYRYLSYYDREFKLSTGKLRYFDCVSIERC</sequence>
<dbReference type="AlphaFoldDB" id="A0AAV5VBD0"/>
<dbReference type="GO" id="GO:0031146">
    <property type="term" value="P:SCF-dependent proteasomal ubiquitin-dependent protein catabolic process"/>
    <property type="evidence" value="ECO:0007669"/>
    <property type="project" value="TreeGrafter"/>
</dbReference>
<dbReference type="GO" id="GO:0061630">
    <property type="term" value="F:ubiquitin protein ligase activity"/>
    <property type="evidence" value="ECO:0007669"/>
    <property type="project" value="TreeGrafter"/>
</dbReference>
<dbReference type="InterPro" id="IPR039752">
    <property type="entry name" value="F-box_only"/>
</dbReference>
<keyword evidence="4" id="KW-1185">Reference proteome</keyword>
<organism evidence="3 4">
    <name type="scientific">Pristionchus fissidentatus</name>
    <dbReference type="NCBI Taxonomy" id="1538716"/>
    <lineage>
        <taxon>Eukaryota</taxon>
        <taxon>Metazoa</taxon>
        <taxon>Ecdysozoa</taxon>
        <taxon>Nematoda</taxon>
        <taxon>Chromadorea</taxon>
        <taxon>Rhabditida</taxon>
        <taxon>Rhabditina</taxon>
        <taxon>Diplogasteromorpha</taxon>
        <taxon>Diplogasteroidea</taxon>
        <taxon>Neodiplogasteridae</taxon>
        <taxon>Pristionchus</taxon>
    </lineage>
</organism>
<dbReference type="Proteomes" id="UP001432322">
    <property type="component" value="Unassembled WGS sequence"/>
</dbReference>
<name>A0AAV5VBD0_9BILA</name>
<evidence type="ECO:0000259" key="1">
    <source>
        <dbReference type="PROSITE" id="PS50181"/>
    </source>
</evidence>
<proteinExistence type="predicted"/>
<evidence type="ECO:0000313" key="4">
    <source>
        <dbReference type="Proteomes" id="UP001432322"/>
    </source>
</evidence>
<dbReference type="GO" id="GO:0005737">
    <property type="term" value="C:cytoplasm"/>
    <property type="evidence" value="ECO:0007669"/>
    <property type="project" value="TreeGrafter"/>
</dbReference>
<dbReference type="InterPro" id="IPR036047">
    <property type="entry name" value="F-box-like_dom_sf"/>
</dbReference>
<reference evidence="3" key="1">
    <citation type="submission" date="2023-10" db="EMBL/GenBank/DDBJ databases">
        <title>Genome assembly of Pristionchus species.</title>
        <authorList>
            <person name="Yoshida K."/>
            <person name="Sommer R.J."/>
        </authorList>
    </citation>
    <scope>NUCLEOTIDE SEQUENCE</scope>
    <source>
        <strain evidence="3">RS5133</strain>
    </source>
</reference>
<evidence type="ECO:0008006" key="5">
    <source>
        <dbReference type="Google" id="ProtNLM"/>
    </source>
</evidence>
<comment type="caution">
    <text evidence="3">The sequence shown here is derived from an EMBL/GenBank/DDBJ whole genome shotgun (WGS) entry which is preliminary data.</text>
</comment>
<dbReference type="PROSITE" id="PS51114">
    <property type="entry name" value="FBA"/>
    <property type="match status" value="1"/>
</dbReference>
<dbReference type="InterPro" id="IPR007397">
    <property type="entry name" value="F-box-assoc_dom"/>
</dbReference>
<feature type="domain" description="F-box" evidence="1">
    <location>
        <begin position="1"/>
        <end position="42"/>
    </location>
</feature>
<dbReference type="GO" id="GO:0036503">
    <property type="term" value="P:ERAD pathway"/>
    <property type="evidence" value="ECO:0007669"/>
    <property type="project" value="TreeGrafter"/>
</dbReference>